<evidence type="ECO:0000313" key="4">
    <source>
        <dbReference type="EMBL" id="VDY42889.1"/>
    </source>
</evidence>
<dbReference type="EC" id="2.4.1.129" evidence="4"/>
<dbReference type="Proteomes" id="UP000281393">
    <property type="component" value="Chromosome"/>
</dbReference>
<dbReference type="PANTHER" id="PTHR30627:SF1">
    <property type="entry name" value="PEPTIDOGLYCAN D,D-TRANSPEPTIDASE FTSI"/>
    <property type="match status" value="1"/>
</dbReference>
<accession>A0A447JJ40</accession>
<protein>
    <submittedName>
        <fullName evidence="4">Penicillin-binding protein</fullName>
        <ecNumber evidence="4">2.4.1.129</ecNumber>
    </submittedName>
</protein>
<gene>
    <name evidence="4" type="primary">ftsI2_1</name>
    <name evidence="4" type="ORF">NCTC7102_03482</name>
</gene>
<dbReference type="PANTHER" id="PTHR30627">
    <property type="entry name" value="PEPTIDOGLYCAN D,D-TRANSPEPTIDASE"/>
    <property type="match status" value="1"/>
</dbReference>
<feature type="domain" description="Penicillin-binding protein transpeptidase" evidence="3">
    <location>
        <begin position="4"/>
        <end position="64"/>
    </location>
</feature>
<dbReference type="InterPro" id="IPR012338">
    <property type="entry name" value="Beta-lactam/transpept-like"/>
</dbReference>
<dbReference type="InterPro" id="IPR001460">
    <property type="entry name" value="PCN-bd_Tpept"/>
</dbReference>
<dbReference type="SUPFAM" id="SSF56601">
    <property type="entry name" value="beta-lactamase/transpeptidase-like"/>
    <property type="match status" value="1"/>
</dbReference>
<keyword evidence="2" id="KW-0472">Membrane</keyword>
<sequence length="98" mass="10397">MRSKPGRRKKIGDDGKYVDKYVAYTAGVAPASNPRFALVVVINNPQNGAYYGGAVSAPVFSQIMGDVLRLENVEPDGMPADSDHLLVMHGSHVAVPGS</sequence>
<organism evidence="4 5">
    <name type="scientific">Salmonella enterica subsp. enterica serovar Daytona</name>
    <dbReference type="NCBI Taxonomy" id="1962639"/>
    <lineage>
        <taxon>Bacteria</taxon>
        <taxon>Pseudomonadati</taxon>
        <taxon>Pseudomonadota</taxon>
        <taxon>Gammaproteobacteria</taxon>
        <taxon>Enterobacterales</taxon>
        <taxon>Enterobacteriaceae</taxon>
        <taxon>Salmonella</taxon>
    </lineage>
</organism>
<comment type="subcellular location">
    <subcellularLocation>
        <location evidence="1">Membrane</location>
    </subcellularLocation>
</comment>
<evidence type="ECO:0000256" key="1">
    <source>
        <dbReference type="ARBA" id="ARBA00004370"/>
    </source>
</evidence>
<dbReference type="Pfam" id="PF00905">
    <property type="entry name" value="Transpeptidase"/>
    <property type="match status" value="1"/>
</dbReference>
<evidence type="ECO:0000259" key="3">
    <source>
        <dbReference type="Pfam" id="PF00905"/>
    </source>
</evidence>
<reference evidence="4 5" key="1">
    <citation type="submission" date="2018-12" db="EMBL/GenBank/DDBJ databases">
        <authorList>
            <consortium name="Pathogen Informatics"/>
        </authorList>
    </citation>
    <scope>NUCLEOTIDE SEQUENCE [LARGE SCALE GENOMIC DNA]</scope>
    <source>
        <strain evidence="4 5">NCTC7102</strain>
    </source>
</reference>
<evidence type="ECO:0000256" key="2">
    <source>
        <dbReference type="ARBA" id="ARBA00023136"/>
    </source>
</evidence>
<dbReference type="Gene3D" id="3.30.450.330">
    <property type="match status" value="1"/>
</dbReference>
<dbReference type="GO" id="GO:0005886">
    <property type="term" value="C:plasma membrane"/>
    <property type="evidence" value="ECO:0007669"/>
    <property type="project" value="TreeGrafter"/>
</dbReference>
<keyword evidence="4" id="KW-0328">Glycosyltransferase</keyword>
<name>A0A447JJ40_SALET</name>
<dbReference type="EMBL" id="LR133909">
    <property type="protein sequence ID" value="VDY42889.1"/>
    <property type="molecule type" value="Genomic_DNA"/>
</dbReference>
<dbReference type="GO" id="GO:0071555">
    <property type="term" value="P:cell wall organization"/>
    <property type="evidence" value="ECO:0007669"/>
    <property type="project" value="TreeGrafter"/>
</dbReference>
<keyword evidence="4" id="KW-0808">Transferase</keyword>
<dbReference type="AlphaFoldDB" id="A0A447JJ40"/>
<dbReference type="GO" id="GO:0016757">
    <property type="term" value="F:glycosyltransferase activity"/>
    <property type="evidence" value="ECO:0007669"/>
    <property type="project" value="UniProtKB-KW"/>
</dbReference>
<dbReference type="GO" id="GO:0008658">
    <property type="term" value="F:penicillin binding"/>
    <property type="evidence" value="ECO:0007669"/>
    <property type="project" value="InterPro"/>
</dbReference>
<dbReference type="InterPro" id="IPR050515">
    <property type="entry name" value="Beta-lactam/transpept"/>
</dbReference>
<proteinExistence type="predicted"/>
<evidence type="ECO:0000313" key="5">
    <source>
        <dbReference type="Proteomes" id="UP000281393"/>
    </source>
</evidence>